<name>A0A6J7W710_9CAUD</name>
<evidence type="ECO:0000313" key="1">
    <source>
        <dbReference type="EMBL" id="CAB5156403.1"/>
    </source>
</evidence>
<proteinExistence type="predicted"/>
<sequence>MTLPDQVADAIIAKMRKYLETQCPCFESLTTQEAHDAMSMRSVDIYDAWVAITHCKGDRT</sequence>
<reference evidence="1" key="1">
    <citation type="submission" date="2020-05" db="EMBL/GenBank/DDBJ databases">
        <authorList>
            <person name="Chiriac C."/>
            <person name="Salcher M."/>
            <person name="Ghai R."/>
            <person name="Kavagutti S V."/>
        </authorList>
    </citation>
    <scope>NUCLEOTIDE SEQUENCE</scope>
</reference>
<organism evidence="1">
    <name type="scientific">uncultured Caudovirales phage</name>
    <dbReference type="NCBI Taxonomy" id="2100421"/>
    <lineage>
        <taxon>Viruses</taxon>
        <taxon>Duplodnaviria</taxon>
        <taxon>Heunggongvirae</taxon>
        <taxon>Uroviricota</taxon>
        <taxon>Caudoviricetes</taxon>
        <taxon>Peduoviridae</taxon>
        <taxon>Maltschvirus</taxon>
        <taxon>Maltschvirus maltsch</taxon>
    </lineage>
</organism>
<dbReference type="EMBL" id="LR798199">
    <property type="protein sequence ID" value="CAB5156403.1"/>
    <property type="molecule type" value="Genomic_DNA"/>
</dbReference>
<gene>
    <name evidence="1" type="ORF">UFOVP150_66</name>
</gene>
<accession>A0A6J7W710</accession>
<protein>
    <submittedName>
        <fullName evidence="1">Uncharacterized protein</fullName>
    </submittedName>
</protein>